<dbReference type="CDD" id="cd10148">
    <property type="entry name" value="CsoR-like_DUF156"/>
    <property type="match status" value="1"/>
</dbReference>
<dbReference type="GO" id="GO:0046872">
    <property type="term" value="F:metal ion binding"/>
    <property type="evidence" value="ECO:0007669"/>
    <property type="project" value="InterPro"/>
</dbReference>
<reference evidence="1" key="1">
    <citation type="journal article" date="2015" name="Nature">
        <title>Complex archaea that bridge the gap between prokaryotes and eukaryotes.</title>
        <authorList>
            <person name="Spang A."/>
            <person name="Saw J.H."/>
            <person name="Jorgensen S.L."/>
            <person name="Zaremba-Niedzwiedzka K."/>
            <person name="Martijn J."/>
            <person name="Lind A.E."/>
            <person name="van Eijk R."/>
            <person name="Schleper C."/>
            <person name="Guy L."/>
            <person name="Ettema T.J."/>
        </authorList>
    </citation>
    <scope>NUCLEOTIDE SEQUENCE</scope>
</reference>
<organism evidence="1">
    <name type="scientific">marine sediment metagenome</name>
    <dbReference type="NCBI Taxonomy" id="412755"/>
    <lineage>
        <taxon>unclassified sequences</taxon>
        <taxon>metagenomes</taxon>
        <taxon>ecological metagenomes</taxon>
    </lineage>
</organism>
<dbReference type="Gene3D" id="1.20.58.1000">
    <property type="entry name" value="Metal-sensitive repressor, helix protomer"/>
    <property type="match status" value="1"/>
</dbReference>
<dbReference type="GO" id="GO:0006355">
    <property type="term" value="P:regulation of DNA-templated transcription"/>
    <property type="evidence" value="ECO:0007669"/>
    <property type="project" value="InterPro"/>
</dbReference>
<evidence type="ECO:0008006" key="2">
    <source>
        <dbReference type="Google" id="ProtNLM"/>
    </source>
</evidence>
<dbReference type="AlphaFoldDB" id="A0A0F9GD31"/>
<accession>A0A0F9GD31</accession>
<protein>
    <recommendedName>
        <fullName evidence="2">Transcriptional regulator</fullName>
    </recommendedName>
</protein>
<dbReference type="PANTHER" id="PTHR33677">
    <property type="entry name" value="TRANSCRIPTIONAL REPRESSOR FRMR-RELATED"/>
    <property type="match status" value="1"/>
</dbReference>
<dbReference type="GO" id="GO:0003677">
    <property type="term" value="F:DNA binding"/>
    <property type="evidence" value="ECO:0007669"/>
    <property type="project" value="InterPro"/>
</dbReference>
<evidence type="ECO:0000313" key="1">
    <source>
        <dbReference type="EMBL" id="KKL61087.1"/>
    </source>
</evidence>
<proteinExistence type="predicted"/>
<comment type="caution">
    <text evidence="1">The sequence shown here is derived from an EMBL/GenBank/DDBJ whole genome shotgun (WGS) entry which is preliminary data.</text>
</comment>
<dbReference type="InterPro" id="IPR003735">
    <property type="entry name" value="Metal_Tscrpt_repr"/>
</dbReference>
<dbReference type="EMBL" id="LAZR01028925">
    <property type="protein sequence ID" value="KKL61087.1"/>
    <property type="molecule type" value="Genomic_DNA"/>
</dbReference>
<gene>
    <name evidence="1" type="ORF">LCGC14_2198820</name>
</gene>
<name>A0A0F9GD31_9ZZZZ</name>
<dbReference type="InterPro" id="IPR038390">
    <property type="entry name" value="Metal_Tscrpt_repr_sf"/>
</dbReference>
<dbReference type="Pfam" id="PF02583">
    <property type="entry name" value="Trns_repr_metal"/>
    <property type="match status" value="1"/>
</dbReference>
<sequence length="97" mass="11172">MKQVTTHQEQLVFLKRIEGQVRGVQKMIEEKRYCVDILAQLNSVVGAIYKVEDGILRKHLEGCVTKALIGKSEREKQKKLNEVMKLIHKFRKGNPIG</sequence>